<comment type="caution">
    <text evidence="1">The sequence shown here is derived from an EMBL/GenBank/DDBJ whole genome shotgun (WGS) entry which is preliminary data.</text>
</comment>
<protein>
    <submittedName>
        <fullName evidence="1">Uncharacterized protein</fullName>
    </submittedName>
</protein>
<evidence type="ECO:0000313" key="1">
    <source>
        <dbReference type="EMBL" id="VEL37507.1"/>
    </source>
</evidence>
<dbReference type="Proteomes" id="UP000784294">
    <property type="component" value="Unassembled WGS sequence"/>
</dbReference>
<name>A0A3S5CU96_9PLAT</name>
<dbReference type="AlphaFoldDB" id="A0A3S5CU96"/>
<dbReference type="EMBL" id="CAAALY010255193">
    <property type="protein sequence ID" value="VEL37507.1"/>
    <property type="molecule type" value="Genomic_DNA"/>
</dbReference>
<proteinExistence type="predicted"/>
<sequence length="133" mass="15190">MPLFFELAGFWAQTLSCESPELVQLFFCLICFLRDRISVDALSCKQHIEARTRLTLGTLLDPTCVPETRALRELAKFCKHLCDSAIHTLPEEEEVEHRIMIVAQQLEESIQVTPESLQNVSNAHKEAMKNSEM</sequence>
<accession>A0A3S5CU96</accession>
<evidence type="ECO:0000313" key="2">
    <source>
        <dbReference type="Proteomes" id="UP000784294"/>
    </source>
</evidence>
<reference evidence="1" key="1">
    <citation type="submission" date="2018-11" db="EMBL/GenBank/DDBJ databases">
        <authorList>
            <consortium name="Pathogen Informatics"/>
        </authorList>
    </citation>
    <scope>NUCLEOTIDE SEQUENCE</scope>
</reference>
<keyword evidence="2" id="KW-1185">Reference proteome</keyword>
<gene>
    <name evidence="1" type="ORF">PXEA_LOCUS30947</name>
</gene>
<organism evidence="1 2">
    <name type="scientific">Protopolystoma xenopodis</name>
    <dbReference type="NCBI Taxonomy" id="117903"/>
    <lineage>
        <taxon>Eukaryota</taxon>
        <taxon>Metazoa</taxon>
        <taxon>Spiralia</taxon>
        <taxon>Lophotrochozoa</taxon>
        <taxon>Platyhelminthes</taxon>
        <taxon>Monogenea</taxon>
        <taxon>Polyopisthocotylea</taxon>
        <taxon>Polystomatidea</taxon>
        <taxon>Polystomatidae</taxon>
        <taxon>Protopolystoma</taxon>
    </lineage>
</organism>